<evidence type="ECO:0000256" key="3">
    <source>
        <dbReference type="ARBA" id="ARBA00022568"/>
    </source>
</evidence>
<keyword evidence="10 13" id="KW-0472">Membrane</keyword>
<keyword evidence="4" id="KW-0107">Calcium channel</keyword>
<feature type="compositionally biased region" description="Gly residues" evidence="12">
    <location>
        <begin position="121"/>
        <end position="139"/>
    </location>
</feature>
<keyword evidence="3" id="KW-0109">Calcium transport</keyword>
<dbReference type="KEGG" id="ncc:104952874"/>
<dbReference type="GeneID" id="104952874"/>
<evidence type="ECO:0000256" key="13">
    <source>
        <dbReference type="SAM" id="Phobius"/>
    </source>
</evidence>
<evidence type="ECO:0000256" key="1">
    <source>
        <dbReference type="ARBA" id="ARBA00004141"/>
    </source>
</evidence>
<dbReference type="InterPro" id="IPR050599">
    <property type="entry name" value="VDCC_alpha-1_subunit"/>
</dbReference>
<proteinExistence type="predicted"/>
<dbReference type="GO" id="GO:0008331">
    <property type="term" value="F:high voltage-gated calcium channel activity"/>
    <property type="evidence" value="ECO:0007669"/>
    <property type="project" value="TreeGrafter"/>
</dbReference>
<evidence type="ECO:0000256" key="2">
    <source>
        <dbReference type="ARBA" id="ARBA00022448"/>
    </source>
</evidence>
<keyword evidence="6" id="KW-0106">Calcium</keyword>
<evidence type="ECO:0000256" key="10">
    <source>
        <dbReference type="ARBA" id="ARBA00023136"/>
    </source>
</evidence>
<dbReference type="GO" id="GO:0098703">
    <property type="term" value="P:calcium ion import across plasma membrane"/>
    <property type="evidence" value="ECO:0007669"/>
    <property type="project" value="TreeGrafter"/>
</dbReference>
<dbReference type="AlphaFoldDB" id="A0A6I9NUE3"/>
<evidence type="ECO:0000256" key="11">
    <source>
        <dbReference type="ARBA" id="ARBA00023303"/>
    </source>
</evidence>
<feature type="non-terminal residue" evidence="16">
    <location>
        <position position="171"/>
    </location>
</feature>
<dbReference type="InterPro" id="IPR005821">
    <property type="entry name" value="Ion_trans_dom"/>
</dbReference>
<feature type="transmembrane region" description="Helical" evidence="13">
    <location>
        <begin position="42"/>
        <end position="63"/>
    </location>
</feature>
<keyword evidence="11" id="KW-0407">Ion channel</keyword>
<accession>A0A6I9NUE3</accession>
<dbReference type="PANTHER" id="PTHR45628">
    <property type="entry name" value="VOLTAGE-DEPENDENT CALCIUM CHANNEL TYPE A SUBUNIT ALPHA-1"/>
    <property type="match status" value="1"/>
</dbReference>
<organism evidence="15 16">
    <name type="scientific">Notothenia coriiceps</name>
    <name type="common">black rockcod</name>
    <dbReference type="NCBI Taxonomy" id="8208"/>
    <lineage>
        <taxon>Eukaryota</taxon>
        <taxon>Metazoa</taxon>
        <taxon>Chordata</taxon>
        <taxon>Craniata</taxon>
        <taxon>Vertebrata</taxon>
        <taxon>Euteleostomi</taxon>
        <taxon>Actinopterygii</taxon>
        <taxon>Neopterygii</taxon>
        <taxon>Teleostei</taxon>
        <taxon>Neoteleostei</taxon>
        <taxon>Acanthomorphata</taxon>
        <taxon>Eupercaria</taxon>
        <taxon>Perciformes</taxon>
        <taxon>Notothenioidei</taxon>
        <taxon>Nototheniidae</taxon>
        <taxon>Notothenia</taxon>
    </lineage>
</organism>
<evidence type="ECO:0000256" key="6">
    <source>
        <dbReference type="ARBA" id="ARBA00022837"/>
    </source>
</evidence>
<evidence type="ECO:0000256" key="7">
    <source>
        <dbReference type="ARBA" id="ARBA00022882"/>
    </source>
</evidence>
<evidence type="ECO:0000259" key="14">
    <source>
        <dbReference type="Pfam" id="PF00520"/>
    </source>
</evidence>
<keyword evidence="8 13" id="KW-1133">Transmembrane helix</keyword>
<dbReference type="GO" id="GO:0005891">
    <property type="term" value="C:voltage-gated calcium channel complex"/>
    <property type="evidence" value="ECO:0007669"/>
    <property type="project" value="TreeGrafter"/>
</dbReference>
<feature type="domain" description="Ion transport" evidence="14">
    <location>
        <begin position="1"/>
        <end position="74"/>
    </location>
</feature>
<name>A0A6I9NUE3_9TELE</name>
<keyword evidence="15" id="KW-1185">Reference proteome</keyword>
<keyword evidence="9" id="KW-0406">Ion transport</keyword>
<evidence type="ECO:0000256" key="9">
    <source>
        <dbReference type="ARBA" id="ARBA00023065"/>
    </source>
</evidence>
<dbReference type="RefSeq" id="XP_010778086.1">
    <property type="nucleotide sequence ID" value="XM_010779784.1"/>
</dbReference>
<evidence type="ECO:0000313" key="16">
    <source>
        <dbReference type="RefSeq" id="XP_010778086.1"/>
    </source>
</evidence>
<evidence type="ECO:0000313" key="15">
    <source>
        <dbReference type="Proteomes" id="UP000504611"/>
    </source>
</evidence>
<dbReference type="OrthoDB" id="416585at2759"/>
<keyword evidence="7" id="KW-0851">Voltage-gated channel</keyword>
<sequence>MAFLLLFRVSTGDNWNGIMKDTLRDCGQDSITTCYNTVVSPIYFVSFVLTAQFVLVNVVIAVLMKHLEESNKEAKEEAELEAELELERQLMGGNMEGRSPQHNPLILGMDRSSAGGSPWRSGGGGGEGGGGGGGGGGGDMESPDIPRDSVNIRADSPSCLEPPLEVRNLFI</sequence>
<evidence type="ECO:0000256" key="12">
    <source>
        <dbReference type="SAM" id="MobiDB-lite"/>
    </source>
</evidence>
<dbReference type="Gene3D" id="1.10.287.70">
    <property type="match status" value="1"/>
</dbReference>
<reference evidence="16" key="1">
    <citation type="submission" date="2025-08" db="UniProtKB">
        <authorList>
            <consortium name="RefSeq"/>
        </authorList>
    </citation>
    <scope>IDENTIFICATION</scope>
    <source>
        <tissue evidence="16">Muscle</tissue>
    </source>
</reference>
<protein>
    <submittedName>
        <fullName evidence="16">Voltage-dependent T-type calcium channel subunit alpha-1G-like</fullName>
    </submittedName>
</protein>
<keyword evidence="2" id="KW-0813">Transport</keyword>
<comment type="subcellular location">
    <subcellularLocation>
        <location evidence="1">Membrane</location>
        <topology evidence="1">Multi-pass membrane protein</topology>
    </subcellularLocation>
</comment>
<evidence type="ECO:0000256" key="4">
    <source>
        <dbReference type="ARBA" id="ARBA00022673"/>
    </source>
</evidence>
<evidence type="ECO:0000256" key="5">
    <source>
        <dbReference type="ARBA" id="ARBA00022692"/>
    </source>
</evidence>
<evidence type="ECO:0000256" key="8">
    <source>
        <dbReference type="ARBA" id="ARBA00022989"/>
    </source>
</evidence>
<dbReference type="Pfam" id="PF00520">
    <property type="entry name" value="Ion_trans"/>
    <property type="match status" value="1"/>
</dbReference>
<dbReference type="Proteomes" id="UP000504611">
    <property type="component" value="Unplaced"/>
</dbReference>
<dbReference type="PANTHER" id="PTHR45628:SF33">
    <property type="entry name" value="VOLTAGE-DEPENDENT T-TYPE CALCIUM CHANNEL SUBUNIT ALPHA-1G"/>
    <property type="match status" value="1"/>
</dbReference>
<feature type="region of interest" description="Disordered" evidence="12">
    <location>
        <begin position="110"/>
        <end position="159"/>
    </location>
</feature>
<keyword evidence="5 13" id="KW-0812">Transmembrane</keyword>
<gene>
    <name evidence="16" type="primary">LOC104952874</name>
</gene>